<keyword evidence="4" id="KW-0808">Transferase</keyword>
<dbReference type="AlphaFoldDB" id="A0A164QNK4"/>
<dbReference type="PANTHER" id="PTHR44329:SF298">
    <property type="entry name" value="MIXED LINEAGE KINASE DOMAIN-LIKE PROTEIN"/>
    <property type="match status" value="1"/>
</dbReference>
<keyword evidence="2" id="KW-0067">ATP-binding</keyword>
<proteinExistence type="predicted"/>
<reference evidence="4 5" key="1">
    <citation type="journal article" date="2016" name="Mol. Biol. Evol.">
        <title>Comparative Genomics of Early-Diverging Mushroom-Forming Fungi Provides Insights into the Origins of Lignocellulose Decay Capabilities.</title>
        <authorList>
            <person name="Nagy L.G."/>
            <person name="Riley R."/>
            <person name="Tritt A."/>
            <person name="Adam C."/>
            <person name="Daum C."/>
            <person name="Floudas D."/>
            <person name="Sun H."/>
            <person name="Yadav J.S."/>
            <person name="Pangilinan J."/>
            <person name="Larsson K.H."/>
            <person name="Matsuura K."/>
            <person name="Barry K."/>
            <person name="Labutti K."/>
            <person name="Kuo R."/>
            <person name="Ohm R.A."/>
            <person name="Bhattacharya S.S."/>
            <person name="Shirouzu T."/>
            <person name="Yoshinaga Y."/>
            <person name="Martin F.M."/>
            <person name="Grigoriev I.V."/>
            <person name="Hibbett D.S."/>
        </authorList>
    </citation>
    <scope>NUCLEOTIDE SEQUENCE [LARGE SCALE GENOMIC DNA]</scope>
    <source>
        <strain evidence="4 5">HHB9708</strain>
    </source>
</reference>
<dbReference type="PROSITE" id="PS00108">
    <property type="entry name" value="PROTEIN_KINASE_ST"/>
    <property type="match status" value="1"/>
</dbReference>
<dbReference type="InterPro" id="IPR051681">
    <property type="entry name" value="Ser/Thr_Kinases-Pseudokinases"/>
</dbReference>
<dbReference type="Proteomes" id="UP000076722">
    <property type="component" value="Unassembled WGS sequence"/>
</dbReference>
<name>A0A164QNK4_9AGAM</name>
<dbReference type="EMBL" id="KV419425">
    <property type="protein sequence ID" value="KZS89820.1"/>
    <property type="molecule type" value="Genomic_DNA"/>
</dbReference>
<dbReference type="STRING" id="1314777.A0A164QNK4"/>
<evidence type="ECO:0000259" key="3">
    <source>
        <dbReference type="PROSITE" id="PS50011"/>
    </source>
</evidence>
<sequence>MNQEPADTPTKSVRYNQCRTSLTLSARENRGFTGDPDFNQVIGEDLQRLVSRQINELLTELVNLRTKDTWLRNIIPIVRHKVDKEFEVIEKGAAAVQRGIQRSAQRLEEAKGKIVLEFHNGILRFHERRDEVGGYGVVRKAWVKMEGHPSVPVAMKVPNASSEEPETVRRRFEREGDIWSRLYHPNVNELVAIFQPSNKNYGEVIILSPWTDLGTATSFFHDDRGSNRHHTLSIIQDIITGVEYMHQVVSPVYHGDLKGNNVLIFGSRDSPSAKITDFGLSKICEPVPVAATVVGGNAFWTAPEVLVAKRRKDPGETKAELTWQADIWSLGMTIFELVTRSLFPMRDRDMYRAETFLKKPVVYIDAEINDYLQCIPEPLRGFLSSLLSADPALRPQMTEIKKTWNAMVDNILERPVRLNSRSWSDHVAQVSKPLCYYYSPTSGPDNLNQWSVWMNDRRVSGGRKSLDADDE</sequence>
<protein>
    <submittedName>
        <fullName evidence="4">Kinase-like protein</fullName>
    </submittedName>
</protein>
<dbReference type="GO" id="GO:0004674">
    <property type="term" value="F:protein serine/threonine kinase activity"/>
    <property type="evidence" value="ECO:0007669"/>
    <property type="project" value="TreeGrafter"/>
</dbReference>
<keyword evidence="1" id="KW-0547">Nucleotide-binding</keyword>
<feature type="domain" description="Protein kinase" evidence="3">
    <location>
        <begin position="124"/>
        <end position="408"/>
    </location>
</feature>
<accession>A0A164QNK4</accession>
<evidence type="ECO:0000313" key="5">
    <source>
        <dbReference type="Proteomes" id="UP000076722"/>
    </source>
</evidence>
<dbReference type="PROSITE" id="PS50011">
    <property type="entry name" value="PROTEIN_KINASE_DOM"/>
    <property type="match status" value="1"/>
</dbReference>
<keyword evidence="5" id="KW-1185">Reference proteome</keyword>
<keyword evidence="4" id="KW-0418">Kinase</keyword>
<evidence type="ECO:0000313" key="4">
    <source>
        <dbReference type="EMBL" id="KZS89820.1"/>
    </source>
</evidence>
<evidence type="ECO:0000256" key="2">
    <source>
        <dbReference type="ARBA" id="ARBA00022840"/>
    </source>
</evidence>
<gene>
    <name evidence="4" type="ORF">SISNIDRAFT_458498</name>
</gene>
<dbReference type="SUPFAM" id="SSF56112">
    <property type="entry name" value="Protein kinase-like (PK-like)"/>
    <property type="match status" value="1"/>
</dbReference>
<dbReference type="OrthoDB" id="346907at2759"/>
<dbReference type="GO" id="GO:0005524">
    <property type="term" value="F:ATP binding"/>
    <property type="evidence" value="ECO:0007669"/>
    <property type="project" value="UniProtKB-KW"/>
</dbReference>
<dbReference type="SMART" id="SM00220">
    <property type="entry name" value="S_TKc"/>
    <property type="match status" value="1"/>
</dbReference>
<evidence type="ECO:0000256" key="1">
    <source>
        <dbReference type="ARBA" id="ARBA00022741"/>
    </source>
</evidence>
<dbReference type="InterPro" id="IPR000719">
    <property type="entry name" value="Prot_kinase_dom"/>
</dbReference>
<dbReference type="InterPro" id="IPR011009">
    <property type="entry name" value="Kinase-like_dom_sf"/>
</dbReference>
<dbReference type="Pfam" id="PF00069">
    <property type="entry name" value="Pkinase"/>
    <property type="match status" value="1"/>
</dbReference>
<dbReference type="InterPro" id="IPR008271">
    <property type="entry name" value="Ser/Thr_kinase_AS"/>
</dbReference>
<organism evidence="4 5">
    <name type="scientific">Sistotremastrum niveocremeum HHB9708</name>
    <dbReference type="NCBI Taxonomy" id="1314777"/>
    <lineage>
        <taxon>Eukaryota</taxon>
        <taxon>Fungi</taxon>
        <taxon>Dikarya</taxon>
        <taxon>Basidiomycota</taxon>
        <taxon>Agaricomycotina</taxon>
        <taxon>Agaricomycetes</taxon>
        <taxon>Sistotremastrales</taxon>
        <taxon>Sistotremastraceae</taxon>
        <taxon>Sertulicium</taxon>
        <taxon>Sertulicium niveocremeum</taxon>
    </lineage>
</organism>
<dbReference type="PANTHER" id="PTHR44329">
    <property type="entry name" value="SERINE/THREONINE-PROTEIN KINASE TNNI3K-RELATED"/>
    <property type="match status" value="1"/>
</dbReference>
<dbReference type="Gene3D" id="1.10.510.10">
    <property type="entry name" value="Transferase(Phosphotransferase) domain 1"/>
    <property type="match status" value="1"/>
</dbReference>